<keyword evidence="1" id="KW-0812">Transmembrane</keyword>
<dbReference type="Gene3D" id="3.30.700.10">
    <property type="entry name" value="Glycoprotein, Type 4 Pilin"/>
    <property type="match status" value="1"/>
</dbReference>
<dbReference type="EMBL" id="FUYA01000001">
    <property type="protein sequence ID" value="SKA64361.1"/>
    <property type="molecule type" value="Genomic_DNA"/>
</dbReference>
<sequence length="135" mass="13962">MNQNTRKKNGFTMIELIAVIVILGILAAAAVPRFLDARKKAEEAVAKGIVSAWQSTCAMDYAKSVLDGTTFACPTGTIDNSGGSATGKEITGLVVDLGDNEFTIEATGKSGECSVKVTGGKLDSTGITGKYSVPQ</sequence>
<keyword evidence="1" id="KW-0472">Membrane</keyword>
<feature type="transmembrane region" description="Helical" evidence="1">
    <location>
        <begin position="12"/>
        <end position="31"/>
    </location>
</feature>
<evidence type="ECO:0000313" key="3">
    <source>
        <dbReference type="Proteomes" id="UP000189733"/>
    </source>
</evidence>
<reference evidence="2 3" key="1">
    <citation type="submission" date="2017-02" db="EMBL/GenBank/DDBJ databases">
        <authorList>
            <person name="Peterson S.W."/>
        </authorList>
    </citation>
    <scope>NUCLEOTIDE SEQUENCE [LARGE SCALE GENOMIC DNA]</scope>
    <source>
        <strain evidence="2 3">DSM 18034</strain>
    </source>
</reference>
<dbReference type="SUPFAM" id="SSF54523">
    <property type="entry name" value="Pili subunits"/>
    <property type="match status" value="1"/>
</dbReference>
<proteinExistence type="predicted"/>
<keyword evidence="3" id="KW-1185">Reference proteome</keyword>
<gene>
    <name evidence="2" type="ORF">SAMN02745702_00317</name>
</gene>
<dbReference type="NCBIfam" id="TIGR02532">
    <property type="entry name" value="IV_pilin_GFxxxE"/>
    <property type="match status" value="1"/>
</dbReference>
<name>A0A1T4VIF1_9BACT</name>
<dbReference type="AlphaFoldDB" id="A0A1T4VIF1"/>
<dbReference type="Proteomes" id="UP000189733">
    <property type="component" value="Unassembled WGS sequence"/>
</dbReference>
<keyword evidence="1" id="KW-1133">Transmembrane helix</keyword>
<protein>
    <submittedName>
        <fullName evidence="2">Prepilin-type N-terminal cleavage/methylation domain-containing protein</fullName>
    </submittedName>
</protein>
<organism evidence="2 3">
    <name type="scientific">Desulfobaculum bizertense DSM 18034</name>
    <dbReference type="NCBI Taxonomy" id="1121442"/>
    <lineage>
        <taxon>Bacteria</taxon>
        <taxon>Pseudomonadati</taxon>
        <taxon>Thermodesulfobacteriota</taxon>
        <taxon>Desulfovibrionia</taxon>
        <taxon>Desulfovibrionales</taxon>
        <taxon>Desulfovibrionaceae</taxon>
        <taxon>Desulfobaculum</taxon>
    </lineage>
</organism>
<dbReference type="Pfam" id="PF07963">
    <property type="entry name" value="N_methyl"/>
    <property type="match status" value="1"/>
</dbReference>
<dbReference type="STRING" id="1121442.SAMN02745702_00317"/>
<evidence type="ECO:0000313" key="2">
    <source>
        <dbReference type="EMBL" id="SKA64361.1"/>
    </source>
</evidence>
<dbReference type="InterPro" id="IPR045584">
    <property type="entry name" value="Pilin-like"/>
</dbReference>
<dbReference type="RefSeq" id="WP_078683637.1">
    <property type="nucleotide sequence ID" value="NZ_FUYA01000001.1"/>
</dbReference>
<evidence type="ECO:0000256" key="1">
    <source>
        <dbReference type="SAM" id="Phobius"/>
    </source>
</evidence>
<accession>A0A1T4VIF1</accession>
<dbReference type="InterPro" id="IPR012902">
    <property type="entry name" value="N_methyl_site"/>
</dbReference>